<protein>
    <recommendedName>
        <fullName evidence="3">DEAD/DEAH box helicase domain-containing protein</fullName>
    </recommendedName>
</protein>
<evidence type="ECO:0000313" key="1">
    <source>
        <dbReference type="EMBL" id="GBO26949.1"/>
    </source>
</evidence>
<evidence type="ECO:0000313" key="2">
    <source>
        <dbReference type="Proteomes" id="UP000499080"/>
    </source>
</evidence>
<dbReference type="Proteomes" id="UP000499080">
    <property type="component" value="Unassembled WGS sequence"/>
</dbReference>
<dbReference type="EMBL" id="BGPR01049942">
    <property type="protein sequence ID" value="GBO26949.1"/>
    <property type="molecule type" value="Genomic_DNA"/>
</dbReference>
<feature type="non-terminal residue" evidence="1">
    <location>
        <position position="1"/>
    </location>
</feature>
<name>A0A4Y2VP82_ARAVE</name>
<comment type="caution">
    <text evidence="1">The sequence shown here is derived from an EMBL/GenBank/DDBJ whole genome shotgun (WGS) entry which is preliminary data.</text>
</comment>
<reference evidence="1 2" key="1">
    <citation type="journal article" date="2019" name="Sci. Rep.">
        <title>Orb-weaving spider Araneus ventricosus genome elucidates the spidroin gene catalogue.</title>
        <authorList>
            <person name="Kono N."/>
            <person name="Nakamura H."/>
            <person name="Ohtoshi R."/>
            <person name="Moran D.A.P."/>
            <person name="Shinohara A."/>
            <person name="Yoshida Y."/>
            <person name="Fujiwara M."/>
            <person name="Mori M."/>
            <person name="Tomita M."/>
            <person name="Arakawa K."/>
        </authorList>
    </citation>
    <scope>NUCLEOTIDE SEQUENCE [LARGE SCALE GENOMIC DNA]</scope>
</reference>
<gene>
    <name evidence="1" type="ORF">AVEN_32506_1</name>
</gene>
<keyword evidence="2" id="KW-1185">Reference proteome</keyword>
<organism evidence="1 2">
    <name type="scientific">Araneus ventricosus</name>
    <name type="common">Orbweaver spider</name>
    <name type="synonym">Epeira ventricosa</name>
    <dbReference type="NCBI Taxonomy" id="182803"/>
    <lineage>
        <taxon>Eukaryota</taxon>
        <taxon>Metazoa</taxon>
        <taxon>Ecdysozoa</taxon>
        <taxon>Arthropoda</taxon>
        <taxon>Chelicerata</taxon>
        <taxon>Arachnida</taxon>
        <taxon>Araneae</taxon>
        <taxon>Araneomorphae</taxon>
        <taxon>Entelegynae</taxon>
        <taxon>Araneoidea</taxon>
        <taxon>Araneidae</taxon>
        <taxon>Araneus</taxon>
    </lineage>
</organism>
<accession>A0A4Y2VP82</accession>
<evidence type="ECO:0008006" key="3">
    <source>
        <dbReference type="Google" id="ProtNLM"/>
    </source>
</evidence>
<proteinExistence type="predicted"/>
<dbReference type="AlphaFoldDB" id="A0A4Y2VP82"/>
<sequence>GHRRPGLKRQKQRNDLRDVTYLTRRHQEGSESCFEEDLVKLLYSGVSLAGRLPCSFLHSRFIPLGTCKRQGPLALCSLRDLQGHGHVCAAPTVSGKTTEFILRICRYLCIYEDD</sequence>